<organism evidence="2 3">
    <name type="scientific">Streptomyces globisporus</name>
    <dbReference type="NCBI Taxonomy" id="1908"/>
    <lineage>
        <taxon>Bacteria</taxon>
        <taxon>Bacillati</taxon>
        <taxon>Actinomycetota</taxon>
        <taxon>Actinomycetes</taxon>
        <taxon>Kitasatosporales</taxon>
        <taxon>Streptomycetaceae</taxon>
        <taxon>Streptomyces</taxon>
    </lineage>
</organism>
<dbReference type="InterPro" id="IPR009081">
    <property type="entry name" value="PP-bd_ACP"/>
</dbReference>
<dbReference type="Gene3D" id="1.10.1200.10">
    <property type="entry name" value="ACP-like"/>
    <property type="match status" value="1"/>
</dbReference>
<proteinExistence type="predicted"/>
<name>A0ABM9GPH7_STRGL</name>
<evidence type="ECO:0000313" key="2">
    <source>
        <dbReference type="EMBL" id="CAH9413273.1"/>
    </source>
</evidence>
<accession>A0ABM9GPH7</accession>
<gene>
    <name evidence="2" type="ORF">SGL43_00271</name>
</gene>
<dbReference type="Proteomes" id="UP001154015">
    <property type="component" value="Unassembled WGS sequence"/>
</dbReference>
<comment type="caution">
    <text evidence="2">The sequence shown here is derived from an EMBL/GenBank/DDBJ whole genome shotgun (WGS) entry which is preliminary data.</text>
</comment>
<evidence type="ECO:0000259" key="1">
    <source>
        <dbReference type="Pfam" id="PF00550"/>
    </source>
</evidence>
<dbReference type="EMBL" id="CAKXYP010000001">
    <property type="protein sequence ID" value="CAH9413273.1"/>
    <property type="molecule type" value="Genomic_DNA"/>
</dbReference>
<keyword evidence="3" id="KW-1185">Reference proteome</keyword>
<sequence>MTDATPGRTRPQVPLVAGEELRTALGALIGIAPAEIEDDANLIQLGLESLQMMRLATKWRRAGLTATFGDLAASPTYAAWNELIVRTLKEQERDTAG</sequence>
<dbReference type="Pfam" id="PF00550">
    <property type="entry name" value="PP-binding"/>
    <property type="match status" value="1"/>
</dbReference>
<protein>
    <recommendedName>
        <fullName evidence="1">Carrier domain-containing protein</fullName>
    </recommendedName>
</protein>
<feature type="domain" description="Carrier" evidence="1">
    <location>
        <begin position="19"/>
        <end position="79"/>
    </location>
</feature>
<evidence type="ECO:0000313" key="3">
    <source>
        <dbReference type="Proteomes" id="UP001154015"/>
    </source>
</evidence>
<dbReference type="InterPro" id="IPR036736">
    <property type="entry name" value="ACP-like_sf"/>
</dbReference>
<dbReference type="SUPFAM" id="SSF47336">
    <property type="entry name" value="ACP-like"/>
    <property type="match status" value="1"/>
</dbReference>
<dbReference type="RefSeq" id="WP_128862217.1">
    <property type="nucleotide sequence ID" value="NZ_CAKXYP010000001.1"/>
</dbReference>
<reference evidence="2" key="1">
    <citation type="submission" date="2022-03" db="EMBL/GenBank/DDBJ databases">
        <authorList>
            <person name="Leyn A S."/>
        </authorList>
    </citation>
    <scope>NUCLEOTIDE SEQUENCE</scope>
    <source>
        <strain evidence="2">Streptomyces globisporus 4-3</strain>
    </source>
</reference>